<comment type="subcellular location">
    <subcellularLocation>
        <location evidence="1">Cell membrane</location>
        <topology evidence="1">Lipid-anchor</topology>
        <topology evidence="1">GPI-anchor</topology>
    </subcellularLocation>
</comment>
<dbReference type="InterPro" id="IPR012946">
    <property type="entry name" value="X8"/>
</dbReference>
<feature type="signal peptide" evidence="4">
    <location>
        <begin position="1"/>
        <end position="22"/>
    </location>
</feature>
<evidence type="ECO:0000259" key="5">
    <source>
        <dbReference type="SMART" id="SM00768"/>
    </source>
</evidence>
<keyword evidence="2" id="KW-0472">Membrane</keyword>
<dbReference type="AlphaFoldDB" id="A0AAV0NZP5"/>
<evidence type="ECO:0000256" key="4">
    <source>
        <dbReference type="SAM" id="SignalP"/>
    </source>
</evidence>
<accession>A0AAV0NZP5</accession>
<comment type="caution">
    <text evidence="6">The sequence shown here is derived from an EMBL/GenBank/DDBJ whole genome shotgun (WGS) entry which is preliminary data.</text>
</comment>
<evidence type="ECO:0000313" key="7">
    <source>
        <dbReference type="Proteomes" id="UP001154282"/>
    </source>
</evidence>
<evidence type="ECO:0000256" key="1">
    <source>
        <dbReference type="ARBA" id="ARBA00004609"/>
    </source>
</evidence>
<dbReference type="Pfam" id="PF07983">
    <property type="entry name" value="X8"/>
    <property type="match status" value="1"/>
</dbReference>
<keyword evidence="2" id="KW-0449">Lipoprotein</keyword>
<sequence length="276" mass="27989">MGFGRVLCFLIIFLCGTSSVSTGLGFSRIATTTIHEQANFNFRGGRKDIMAPITTVPSTNPAVPILNPDSQPDSAAPATIGGPTITPAAGAATTAAGTSPPGASWCVASQSASSTALQVALDYACGYGGADCSGIQPAGSCYKPNTLRDHASYAFNSYYQKNPLPTSCNFGGTAVVTSTNPSTGTCQLPSTSTSSSILNTTNSNGATIFGATPSGPSSPFSSSSSSPGPSARLAVSNQRLIIVLCSMATLLICILDQQLQCFICSSVLSNTRGSVK</sequence>
<evidence type="ECO:0000256" key="2">
    <source>
        <dbReference type="ARBA" id="ARBA00022622"/>
    </source>
</evidence>
<feature type="domain" description="X8" evidence="5">
    <location>
        <begin position="104"/>
        <end position="188"/>
    </location>
</feature>
<dbReference type="GO" id="GO:0005886">
    <property type="term" value="C:plasma membrane"/>
    <property type="evidence" value="ECO:0007669"/>
    <property type="project" value="UniProtKB-SubCell"/>
</dbReference>
<keyword evidence="2" id="KW-0325">Glycoprotein</keyword>
<keyword evidence="2" id="KW-0336">GPI-anchor</keyword>
<evidence type="ECO:0000313" key="6">
    <source>
        <dbReference type="EMBL" id="CAI0464338.1"/>
    </source>
</evidence>
<reference evidence="6" key="1">
    <citation type="submission" date="2022-08" db="EMBL/GenBank/DDBJ databases">
        <authorList>
            <person name="Gutierrez-Valencia J."/>
        </authorList>
    </citation>
    <scope>NUCLEOTIDE SEQUENCE</scope>
</reference>
<evidence type="ECO:0000256" key="3">
    <source>
        <dbReference type="ARBA" id="ARBA00022729"/>
    </source>
</evidence>
<dbReference type="Proteomes" id="UP001154282">
    <property type="component" value="Unassembled WGS sequence"/>
</dbReference>
<dbReference type="Gene3D" id="1.20.58.1040">
    <property type="match status" value="1"/>
</dbReference>
<proteinExistence type="predicted"/>
<feature type="chain" id="PRO_5043908811" description="X8 domain-containing protein" evidence="4">
    <location>
        <begin position="23"/>
        <end position="276"/>
    </location>
</feature>
<dbReference type="GO" id="GO:0009506">
    <property type="term" value="C:plasmodesma"/>
    <property type="evidence" value="ECO:0007669"/>
    <property type="project" value="UniProtKB-ARBA"/>
</dbReference>
<dbReference type="PANTHER" id="PTHR31044">
    <property type="entry name" value="BETA-1,3 GLUCANASE"/>
    <property type="match status" value="1"/>
</dbReference>
<dbReference type="GO" id="GO:0098552">
    <property type="term" value="C:side of membrane"/>
    <property type="evidence" value="ECO:0007669"/>
    <property type="project" value="UniProtKB-KW"/>
</dbReference>
<dbReference type="FunFam" id="1.20.58.1040:FF:000007">
    <property type="entry name" value="PLASMODESMATA CALLOSE-BINDING PROTEIN 2"/>
    <property type="match status" value="1"/>
</dbReference>
<dbReference type="PANTHER" id="PTHR31044:SF52">
    <property type="entry name" value="OS01G0631500 PROTEIN"/>
    <property type="match status" value="1"/>
</dbReference>
<dbReference type="SMART" id="SM00768">
    <property type="entry name" value="X8"/>
    <property type="match status" value="1"/>
</dbReference>
<dbReference type="InterPro" id="IPR044788">
    <property type="entry name" value="X8_dom_prot"/>
</dbReference>
<gene>
    <name evidence="6" type="ORF">LITE_LOCUS36146</name>
</gene>
<protein>
    <recommendedName>
        <fullName evidence="5">X8 domain-containing protein</fullName>
    </recommendedName>
</protein>
<dbReference type="EMBL" id="CAMGYJ010000008">
    <property type="protein sequence ID" value="CAI0464338.1"/>
    <property type="molecule type" value="Genomic_DNA"/>
</dbReference>
<keyword evidence="7" id="KW-1185">Reference proteome</keyword>
<keyword evidence="3 4" id="KW-0732">Signal</keyword>
<organism evidence="6 7">
    <name type="scientific">Linum tenue</name>
    <dbReference type="NCBI Taxonomy" id="586396"/>
    <lineage>
        <taxon>Eukaryota</taxon>
        <taxon>Viridiplantae</taxon>
        <taxon>Streptophyta</taxon>
        <taxon>Embryophyta</taxon>
        <taxon>Tracheophyta</taxon>
        <taxon>Spermatophyta</taxon>
        <taxon>Magnoliopsida</taxon>
        <taxon>eudicotyledons</taxon>
        <taxon>Gunneridae</taxon>
        <taxon>Pentapetalae</taxon>
        <taxon>rosids</taxon>
        <taxon>fabids</taxon>
        <taxon>Malpighiales</taxon>
        <taxon>Linaceae</taxon>
        <taxon>Linum</taxon>
    </lineage>
</organism>
<name>A0AAV0NZP5_9ROSI</name>